<dbReference type="Proteomes" id="UP001446871">
    <property type="component" value="Unassembled WGS sequence"/>
</dbReference>
<evidence type="ECO:0000313" key="3">
    <source>
        <dbReference type="Proteomes" id="UP001446871"/>
    </source>
</evidence>
<feature type="compositionally biased region" description="Basic and acidic residues" evidence="1">
    <location>
        <begin position="220"/>
        <end position="230"/>
    </location>
</feature>
<evidence type="ECO:0000313" key="2">
    <source>
        <dbReference type="EMBL" id="KAK8083126.1"/>
    </source>
</evidence>
<gene>
    <name evidence="2" type="ORF">PG996_001907</name>
</gene>
<feature type="compositionally biased region" description="Polar residues" evidence="1">
    <location>
        <begin position="49"/>
        <end position="63"/>
    </location>
</feature>
<accession>A0ABR1WHY6</accession>
<comment type="caution">
    <text evidence="2">The sequence shown here is derived from an EMBL/GenBank/DDBJ whole genome shotgun (WGS) entry which is preliminary data.</text>
</comment>
<feature type="region of interest" description="Disordered" evidence="1">
    <location>
        <begin position="198"/>
        <end position="266"/>
    </location>
</feature>
<dbReference type="EMBL" id="JAQQWM010000001">
    <property type="protein sequence ID" value="KAK8083126.1"/>
    <property type="molecule type" value="Genomic_DNA"/>
</dbReference>
<evidence type="ECO:0000256" key="1">
    <source>
        <dbReference type="SAM" id="MobiDB-lite"/>
    </source>
</evidence>
<name>A0ABR1WHY6_9PEZI</name>
<organism evidence="2 3">
    <name type="scientific">Apiospora saccharicola</name>
    <dbReference type="NCBI Taxonomy" id="335842"/>
    <lineage>
        <taxon>Eukaryota</taxon>
        <taxon>Fungi</taxon>
        <taxon>Dikarya</taxon>
        <taxon>Ascomycota</taxon>
        <taxon>Pezizomycotina</taxon>
        <taxon>Sordariomycetes</taxon>
        <taxon>Xylariomycetidae</taxon>
        <taxon>Amphisphaeriales</taxon>
        <taxon>Apiosporaceae</taxon>
        <taxon>Apiospora</taxon>
    </lineage>
</organism>
<feature type="compositionally biased region" description="Basic residues" evidence="1">
    <location>
        <begin position="11"/>
        <end position="22"/>
    </location>
</feature>
<proteinExistence type="predicted"/>
<feature type="compositionally biased region" description="Basic residues" evidence="1">
    <location>
        <begin position="34"/>
        <end position="44"/>
    </location>
</feature>
<protein>
    <submittedName>
        <fullName evidence="2">Uncharacterized protein</fullName>
    </submittedName>
</protein>
<reference evidence="2 3" key="1">
    <citation type="submission" date="2023-01" db="EMBL/GenBank/DDBJ databases">
        <title>Analysis of 21 Apiospora genomes using comparative genomics revels a genus with tremendous synthesis potential of carbohydrate active enzymes and secondary metabolites.</title>
        <authorList>
            <person name="Sorensen T."/>
        </authorList>
    </citation>
    <scope>NUCLEOTIDE SEQUENCE [LARGE SCALE GENOMIC DNA]</scope>
    <source>
        <strain evidence="2 3">CBS 83171</strain>
    </source>
</reference>
<feature type="region of interest" description="Disordered" evidence="1">
    <location>
        <begin position="1"/>
        <end position="63"/>
    </location>
</feature>
<keyword evidence="3" id="KW-1185">Reference proteome</keyword>
<sequence>MDTNKSSRLAARNKSRQHRRGHEHADRDPSSRTGRGHRRSHRHQDKSNADLNLGNSSRVSGQRTGHDMVQNWLAQSTIANQNYPTASEDHAEPANIHQYYDFPEQRQFRSLPLVARRSALPRPPESPVEVTTRLRSPLQGFEHSPNSRKRALSDSSILSVCKNQILSPKDHYNAYHHASALPGPAPAELSRRLEVIAQGSDSDEPASPVPAYRSKKPRNKIRDDKYEYKKDKHRTRRSNEDRPPPKPSRRRREGKTRAMPSSKNVMSNWASKAVLNDRITVC</sequence>